<accession>A0A9K3PEH1</accession>
<gene>
    <name evidence="3" type="ORF">IV203_007256</name>
</gene>
<reference evidence="3" key="1">
    <citation type="journal article" date="2021" name="Sci. Rep.">
        <title>Diploid genomic architecture of Nitzschia inconspicua, an elite biomass production diatom.</title>
        <authorList>
            <person name="Oliver A."/>
            <person name="Podell S."/>
            <person name="Pinowska A."/>
            <person name="Traller J.C."/>
            <person name="Smith S.R."/>
            <person name="McClure R."/>
            <person name="Beliaev A."/>
            <person name="Bohutskyi P."/>
            <person name="Hill E.A."/>
            <person name="Rabines A."/>
            <person name="Zheng H."/>
            <person name="Allen L.Z."/>
            <person name="Kuo A."/>
            <person name="Grigoriev I.V."/>
            <person name="Allen A.E."/>
            <person name="Hazlebeck D."/>
            <person name="Allen E.E."/>
        </authorList>
    </citation>
    <scope>NUCLEOTIDE SEQUENCE</scope>
    <source>
        <strain evidence="3">Hildebrandi</strain>
    </source>
</reference>
<reference evidence="3" key="2">
    <citation type="submission" date="2021-04" db="EMBL/GenBank/DDBJ databases">
        <authorList>
            <person name="Podell S."/>
        </authorList>
    </citation>
    <scope>NUCLEOTIDE SEQUENCE</scope>
    <source>
        <strain evidence="3">Hildebrandi</strain>
    </source>
</reference>
<dbReference type="OrthoDB" id="3980at2759"/>
<evidence type="ECO:0000256" key="1">
    <source>
        <dbReference type="SAM" id="MobiDB-lite"/>
    </source>
</evidence>
<feature type="compositionally biased region" description="Polar residues" evidence="1">
    <location>
        <begin position="123"/>
        <end position="136"/>
    </location>
</feature>
<dbReference type="Proteomes" id="UP000693970">
    <property type="component" value="Unassembled WGS sequence"/>
</dbReference>
<feature type="compositionally biased region" description="Polar residues" evidence="1">
    <location>
        <begin position="41"/>
        <end position="52"/>
    </location>
</feature>
<proteinExistence type="predicted"/>
<comment type="caution">
    <text evidence="3">The sequence shown here is derived from an EMBL/GenBank/DDBJ whole genome shotgun (WGS) entry which is preliminary data.</text>
</comment>
<dbReference type="Pfam" id="PF07082">
    <property type="entry name" value="DUF1350"/>
    <property type="match status" value="1"/>
</dbReference>
<keyword evidence="2" id="KW-0732">Signal</keyword>
<sequence length="466" mass="50678">MISTIGLCCFYFAYAYLFLGGEASAFAPHHDGWRKRKLSPSRANDVSSTTTRIRGGGSDDGNVSGGGDAFFDLTSSLARLDNQWKIQQAGKGPKSRWSKLFLPKHPEEEPEEVGAGEEWKESAATSGSHFPEVSTQQDPNDYVWILDPPGNSIPSCIIVFTGGAALGQFPHVAYNELLVRVSDKLNALCIAAPYSVDLDHFKLAKQTGERIRRALVYLEDDPSRPYKTMPPIYALGHSLGCKLATIYVCATGQDYDGLGFMAFNNFSFSRTIKMARTFAEELRKSTSSTSANAQARRDDLLGGIFDFAELAVGAIGVDSTPNAQDTSRLVTLRYDDRLQSKTRVFVFDNDNLDSSQDFVDACSGVGGPSICGLQGGHLSPVYFKWAMDDLTGFEGGENIPPEARDIAKEAMGGLQSASFGDEAALNELVDAICDWILGKPPKRKPNWAVSSDDYQVPKITGNNLNA</sequence>
<organism evidence="3 4">
    <name type="scientific">Nitzschia inconspicua</name>
    <dbReference type="NCBI Taxonomy" id="303405"/>
    <lineage>
        <taxon>Eukaryota</taxon>
        <taxon>Sar</taxon>
        <taxon>Stramenopiles</taxon>
        <taxon>Ochrophyta</taxon>
        <taxon>Bacillariophyta</taxon>
        <taxon>Bacillariophyceae</taxon>
        <taxon>Bacillariophycidae</taxon>
        <taxon>Bacillariales</taxon>
        <taxon>Bacillariaceae</taxon>
        <taxon>Nitzschia</taxon>
    </lineage>
</organism>
<feature type="region of interest" description="Disordered" evidence="1">
    <location>
        <begin position="89"/>
        <end position="136"/>
    </location>
</feature>
<dbReference type="PANTHER" id="PTHR34127">
    <property type="entry name" value="OS04G0405600 PROTEIN"/>
    <property type="match status" value="1"/>
</dbReference>
<evidence type="ECO:0000313" key="3">
    <source>
        <dbReference type="EMBL" id="KAG7342164.1"/>
    </source>
</evidence>
<feature type="compositionally biased region" description="Gly residues" evidence="1">
    <location>
        <begin position="54"/>
        <end position="65"/>
    </location>
</feature>
<protein>
    <submittedName>
        <fullName evidence="3">DUF1350 domain containing protein</fullName>
    </submittedName>
</protein>
<feature type="chain" id="PRO_5039913415" evidence="2">
    <location>
        <begin position="16"/>
        <end position="466"/>
    </location>
</feature>
<feature type="region of interest" description="Disordered" evidence="1">
    <location>
        <begin position="33"/>
        <end position="65"/>
    </location>
</feature>
<keyword evidence="4" id="KW-1185">Reference proteome</keyword>
<feature type="signal peptide" evidence="2">
    <location>
        <begin position="1"/>
        <end position="15"/>
    </location>
</feature>
<evidence type="ECO:0000256" key="2">
    <source>
        <dbReference type="SAM" id="SignalP"/>
    </source>
</evidence>
<evidence type="ECO:0000313" key="4">
    <source>
        <dbReference type="Proteomes" id="UP000693970"/>
    </source>
</evidence>
<dbReference type="InterPro" id="IPR010765">
    <property type="entry name" value="DUF1350"/>
</dbReference>
<name>A0A9K3PEH1_9STRA</name>
<dbReference type="PANTHER" id="PTHR34127:SF1">
    <property type="entry name" value="OS04G0405600 PROTEIN"/>
    <property type="match status" value="1"/>
</dbReference>
<dbReference type="AlphaFoldDB" id="A0A9K3PEH1"/>
<dbReference type="EMBL" id="JAGRRH010000025">
    <property type="protein sequence ID" value="KAG7342164.1"/>
    <property type="molecule type" value="Genomic_DNA"/>
</dbReference>